<sequence length="296" mass="28952">MTTPRLSLLGVLAVGALTLAGCASGGAEPSSPAPSPAPSSASSTTTAASSASTSPAASASASSTPTATALSLDLPEELSGESATRLRAVVQDAAGPAAELGQTFSSPLERKAALEEDAAIVDALAEDAGDDAGRRACVDATRAAREADQASGAAQAAWYAQPQTASTTGGSTDGTAASGRPGLQVEPLGVQVAVYPDEATARSVAEAARDAAEACEGQEMSSMGVSSVEPLTGAPGETSFTVVPVSGSIIYAVSTVVQVGDRVYAVSQGEDGAGVPEGAEERAVALVEDLEAALEG</sequence>
<proteinExistence type="predicted"/>
<dbReference type="EMBL" id="JACHMW010000001">
    <property type="protein sequence ID" value="MBB5849738.1"/>
    <property type="molecule type" value="Genomic_DNA"/>
</dbReference>
<feature type="compositionally biased region" description="Low complexity" evidence="1">
    <location>
        <begin position="154"/>
        <end position="179"/>
    </location>
</feature>
<name>A0A7W9JKQ4_9MICC</name>
<reference evidence="3 4" key="1">
    <citation type="submission" date="2020-08" db="EMBL/GenBank/DDBJ databases">
        <title>Sequencing the genomes of 1000 actinobacteria strains.</title>
        <authorList>
            <person name="Klenk H.-P."/>
        </authorList>
    </citation>
    <scope>NUCLEOTIDE SEQUENCE [LARGE SCALE GENOMIC DNA]</scope>
    <source>
        <strain evidence="3 4">DSM 17945</strain>
    </source>
</reference>
<feature type="compositionally biased region" description="Low complexity" evidence="1">
    <location>
        <begin position="38"/>
        <end position="69"/>
    </location>
</feature>
<gene>
    <name evidence="3" type="ORF">HDA33_002302</name>
</gene>
<evidence type="ECO:0000313" key="4">
    <source>
        <dbReference type="Proteomes" id="UP000567246"/>
    </source>
</evidence>
<feature type="chain" id="PRO_5038732144" evidence="2">
    <location>
        <begin position="24"/>
        <end position="296"/>
    </location>
</feature>
<dbReference type="Proteomes" id="UP000567246">
    <property type="component" value="Unassembled WGS sequence"/>
</dbReference>
<feature type="region of interest" description="Disordered" evidence="1">
    <location>
        <begin position="154"/>
        <end position="182"/>
    </location>
</feature>
<comment type="caution">
    <text evidence="3">The sequence shown here is derived from an EMBL/GenBank/DDBJ whole genome shotgun (WGS) entry which is preliminary data.</text>
</comment>
<evidence type="ECO:0000256" key="2">
    <source>
        <dbReference type="SAM" id="SignalP"/>
    </source>
</evidence>
<accession>A0A7W9JKQ4</accession>
<feature type="signal peptide" evidence="2">
    <location>
        <begin position="1"/>
        <end position="23"/>
    </location>
</feature>
<dbReference type="RefSeq" id="WP_184173397.1">
    <property type="nucleotide sequence ID" value="NZ_BAABAG010000006.1"/>
</dbReference>
<dbReference type="PROSITE" id="PS51257">
    <property type="entry name" value="PROKAR_LIPOPROTEIN"/>
    <property type="match status" value="1"/>
</dbReference>
<keyword evidence="4" id="KW-1185">Reference proteome</keyword>
<organism evidence="3 4">
    <name type="scientific">Micrococcus endophyticus</name>
    <dbReference type="NCBI Taxonomy" id="455343"/>
    <lineage>
        <taxon>Bacteria</taxon>
        <taxon>Bacillati</taxon>
        <taxon>Actinomycetota</taxon>
        <taxon>Actinomycetes</taxon>
        <taxon>Micrococcales</taxon>
        <taxon>Micrococcaceae</taxon>
        <taxon>Micrococcus</taxon>
    </lineage>
</organism>
<evidence type="ECO:0000313" key="3">
    <source>
        <dbReference type="EMBL" id="MBB5849738.1"/>
    </source>
</evidence>
<feature type="region of interest" description="Disordered" evidence="1">
    <location>
        <begin position="23"/>
        <end position="80"/>
    </location>
</feature>
<keyword evidence="2" id="KW-0732">Signal</keyword>
<evidence type="ECO:0000256" key="1">
    <source>
        <dbReference type="SAM" id="MobiDB-lite"/>
    </source>
</evidence>
<dbReference type="AlphaFoldDB" id="A0A7W9JKQ4"/>
<protein>
    <submittedName>
        <fullName evidence="3">Uncharacterized protein</fullName>
    </submittedName>
</protein>